<dbReference type="NCBIfam" id="TIGR01470">
    <property type="entry name" value="cysG_Nterm"/>
    <property type="match status" value="1"/>
</dbReference>
<evidence type="ECO:0000256" key="5">
    <source>
        <dbReference type="ARBA" id="ARBA00023244"/>
    </source>
</evidence>
<dbReference type="Pfam" id="PF13241">
    <property type="entry name" value="NAD_binding_7"/>
    <property type="match status" value="1"/>
</dbReference>
<keyword evidence="5" id="KW-0627">Porphyrin biosynthesis</keyword>
<dbReference type="GO" id="GO:0043115">
    <property type="term" value="F:precorrin-2 dehydrogenase activity"/>
    <property type="evidence" value="ECO:0007669"/>
    <property type="project" value="UniProtKB-EC"/>
</dbReference>
<dbReference type="SUPFAM" id="SSF75615">
    <property type="entry name" value="Siroheme synthase middle domains-like"/>
    <property type="match status" value="1"/>
</dbReference>
<protein>
    <recommendedName>
        <fullName evidence="2">precorrin-2 dehydrogenase</fullName>
        <ecNumber evidence="2">1.3.1.76</ecNumber>
    </recommendedName>
</protein>
<dbReference type="GO" id="GO:0004325">
    <property type="term" value="F:ferrochelatase activity"/>
    <property type="evidence" value="ECO:0007669"/>
    <property type="project" value="InterPro"/>
</dbReference>
<dbReference type="EC" id="1.3.1.76" evidence="2"/>
<keyword evidence="4" id="KW-0520">NAD</keyword>
<dbReference type="GO" id="GO:0019354">
    <property type="term" value="P:siroheme biosynthetic process"/>
    <property type="evidence" value="ECO:0007669"/>
    <property type="project" value="InterPro"/>
</dbReference>
<dbReference type="EMBL" id="BAAADU010000002">
    <property type="protein sequence ID" value="GAA0646152.1"/>
    <property type="molecule type" value="Genomic_DNA"/>
</dbReference>
<comment type="pathway">
    <text evidence="1">Porphyrin-containing compound metabolism; siroheme biosynthesis; sirohydrochlorin from precorrin-2: step 1/1.</text>
</comment>
<evidence type="ECO:0000256" key="3">
    <source>
        <dbReference type="ARBA" id="ARBA00023002"/>
    </source>
</evidence>
<gene>
    <name evidence="8" type="ORF">GCM10009019_05580</name>
</gene>
<evidence type="ECO:0000259" key="7">
    <source>
        <dbReference type="Pfam" id="PF14824"/>
    </source>
</evidence>
<dbReference type="Pfam" id="PF14824">
    <property type="entry name" value="Sirohm_synth_M"/>
    <property type="match status" value="1"/>
</dbReference>
<dbReference type="InterPro" id="IPR006367">
    <property type="entry name" value="Sirohaem_synthase_N"/>
</dbReference>
<dbReference type="Gene3D" id="3.40.50.720">
    <property type="entry name" value="NAD(P)-binding Rossmann-like Domain"/>
    <property type="match status" value="1"/>
</dbReference>
<dbReference type="SUPFAM" id="SSF51735">
    <property type="entry name" value="NAD(P)-binding Rossmann-fold domains"/>
    <property type="match status" value="1"/>
</dbReference>
<dbReference type="InterPro" id="IPR028281">
    <property type="entry name" value="Sirohaem_synthase_central"/>
</dbReference>
<evidence type="ECO:0000313" key="8">
    <source>
        <dbReference type="EMBL" id="GAA0646152.1"/>
    </source>
</evidence>
<dbReference type="PANTHER" id="PTHR35330:SF1">
    <property type="entry name" value="SIROHEME BIOSYNTHESIS PROTEIN MET8"/>
    <property type="match status" value="1"/>
</dbReference>
<name>A0AAV3SYR8_9EURY</name>
<comment type="catalytic activity">
    <reaction evidence="6">
        <text>precorrin-2 + NAD(+) = sirohydrochlorin + NADH + 2 H(+)</text>
        <dbReference type="Rhea" id="RHEA:15613"/>
        <dbReference type="ChEBI" id="CHEBI:15378"/>
        <dbReference type="ChEBI" id="CHEBI:57540"/>
        <dbReference type="ChEBI" id="CHEBI:57945"/>
        <dbReference type="ChEBI" id="CHEBI:58351"/>
        <dbReference type="ChEBI" id="CHEBI:58827"/>
        <dbReference type="EC" id="1.3.1.76"/>
    </reaction>
</comment>
<keyword evidence="3" id="KW-0560">Oxidoreductase</keyword>
<evidence type="ECO:0000256" key="6">
    <source>
        <dbReference type="ARBA" id="ARBA00047561"/>
    </source>
</evidence>
<keyword evidence="9" id="KW-1185">Reference proteome</keyword>
<dbReference type="GeneID" id="68572325"/>
<dbReference type="PANTHER" id="PTHR35330">
    <property type="entry name" value="SIROHEME BIOSYNTHESIS PROTEIN MET8"/>
    <property type="match status" value="1"/>
</dbReference>
<evidence type="ECO:0000313" key="9">
    <source>
        <dbReference type="Proteomes" id="UP001500194"/>
    </source>
</evidence>
<evidence type="ECO:0000256" key="4">
    <source>
        <dbReference type="ARBA" id="ARBA00023027"/>
    </source>
</evidence>
<dbReference type="Gene3D" id="3.30.160.110">
    <property type="entry name" value="Siroheme synthase, domain 2"/>
    <property type="match status" value="1"/>
</dbReference>
<dbReference type="Proteomes" id="UP001500194">
    <property type="component" value="Unassembled WGS sequence"/>
</dbReference>
<reference evidence="8 9" key="1">
    <citation type="journal article" date="2019" name="Int. J. Syst. Evol. Microbiol.">
        <title>The Global Catalogue of Microorganisms (GCM) 10K type strain sequencing project: providing services to taxonomists for standard genome sequencing and annotation.</title>
        <authorList>
            <consortium name="The Broad Institute Genomics Platform"/>
            <consortium name="The Broad Institute Genome Sequencing Center for Infectious Disease"/>
            <person name="Wu L."/>
            <person name="Ma J."/>
        </authorList>
    </citation>
    <scope>NUCLEOTIDE SEQUENCE [LARGE SCALE GENOMIC DNA]</scope>
    <source>
        <strain evidence="8 9">JCM 16327</strain>
    </source>
</reference>
<dbReference type="RefSeq" id="WP_227261730.1">
    <property type="nucleotide sequence ID" value="NZ_BAAADU010000002.1"/>
</dbReference>
<sequence>MALLAHDFTGETVLVFGGGRVGARKARGFAEEAAVVVVSPEFADAAFGDAALVRAAPGPDDVREWVARADPVLVVAATDSETVNDAAAAAARDHGALVNRADESGGRRAGSVTVPATVEDDPVTVAVSTGGASPALAKHLRERIGDELAGAGGMADLSGEVRAELKAAGVPPADRRRAVRRLVRAPSVWKALRTRGANPRQQAEVVLADELGEQYSP</sequence>
<dbReference type="InterPro" id="IPR036291">
    <property type="entry name" value="NAD(P)-bd_dom_sf"/>
</dbReference>
<dbReference type="InterPro" id="IPR028161">
    <property type="entry name" value="Met8-like"/>
</dbReference>
<organism evidence="8 9">
    <name type="scientific">Salarchaeum japonicum</name>
    <dbReference type="NCBI Taxonomy" id="555573"/>
    <lineage>
        <taxon>Archaea</taxon>
        <taxon>Methanobacteriati</taxon>
        <taxon>Methanobacteriota</taxon>
        <taxon>Stenosarchaea group</taxon>
        <taxon>Halobacteria</taxon>
        <taxon>Halobacteriales</taxon>
        <taxon>Halobacteriaceae</taxon>
    </lineage>
</organism>
<evidence type="ECO:0000256" key="1">
    <source>
        <dbReference type="ARBA" id="ARBA00005010"/>
    </source>
</evidence>
<proteinExistence type="predicted"/>
<comment type="caution">
    <text evidence="8">The sequence shown here is derived from an EMBL/GenBank/DDBJ whole genome shotgun (WGS) entry which is preliminary data.</text>
</comment>
<feature type="domain" description="Siroheme synthase central" evidence="7">
    <location>
        <begin position="120"/>
        <end position="145"/>
    </location>
</feature>
<evidence type="ECO:0000256" key="2">
    <source>
        <dbReference type="ARBA" id="ARBA00012400"/>
    </source>
</evidence>
<accession>A0AAV3SYR8</accession>
<dbReference type="AlphaFoldDB" id="A0AAV3SYR8"/>